<organism evidence="2">
    <name type="scientific">hydrothermal vent metagenome</name>
    <dbReference type="NCBI Taxonomy" id="652676"/>
    <lineage>
        <taxon>unclassified sequences</taxon>
        <taxon>metagenomes</taxon>
        <taxon>ecological metagenomes</taxon>
    </lineage>
</organism>
<sequence length="175" mass="19321">PLKPTSPYAASKLAAEILAQSYYYSYGLPVVTCRPFNTYGPYQKYNLEGGVVSIFVRQTLNGDRLEIFGDGTQTRDLLYVEDCVDFVYTASRSEQAVGQVINAGSGTDISIADLAKLICPDASKIHLVDHRHPQAEIPKLLCDNSKAHSLLGWEPKVDLESGIQKLKEQLQELCV</sequence>
<feature type="domain" description="NAD(P)-binding" evidence="1">
    <location>
        <begin position="1"/>
        <end position="165"/>
    </location>
</feature>
<dbReference type="SUPFAM" id="SSF51735">
    <property type="entry name" value="NAD(P)-binding Rossmann-fold domains"/>
    <property type="match status" value="1"/>
</dbReference>
<dbReference type="InterPro" id="IPR016040">
    <property type="entry name" value="NAD(P)-bd_dom"/>
</dbReference>
<dbReference type="Gene3D" id="3.40.50.720">
    <property type="entry name" value="NAD(P)-binding Rossmann-like Domain"/>
    <property type="match status" value="1"/>
</dbReference>
<dbReference type="GO" id="GO:0003978">
    <property type="term" value="F:UDP-glucose 4-epimerase activity"/>
    <property type="evidence" value="ECO:0007669"/>
    <property type="project" value="UniProtKB-EC"/>
</dbReference>
<dbReference type="Gene3D" id="3.90.25.10">
    <property type="entry name" value="UDP-galactose 4-epimerase, domain 1"/>
    <property type="match status" value="1"/>
</dbReference>
<evidence type="ECO:0000313" key="2">
    <source>
        <dbReference type="EMBL" id="VAX31459.1"/>
    </source>
</evidence>
<reference evidence="2" key="1">
    <citation type="submission" date="2018-06" db="EMBL/GenBank/DDBJ databases">
        <authorList>
            <person name="Zhirakovskaya E."/>
        </authorList>
    </citation>
    <scope>NUCLEOTIDE SEQUENCE</scope>
</reference>
<dbReference type="PANTHER" id="PTHR43000">
    <property type="entry name" value="DTDP-D-GLUCOSE 4,6-DEHYDRATASE-RELATED"/>
    <property type="match status" value="1"/>
</dbReference>
<protein>
    <submittedName>
        <fullName evidence="2">UDP-glucose 4-epimerase</fullName>
        <ecNumber evidence="2">5.1.3.2</ecNumber>
    </submittedName>
</protein>
<dbReference type="AlphaFoldDB" id="A0A3B1CMS1"/>
<dbReference type="Pfam" id="PF16363">
    <property type="entry name" value="GDP_Man_Dehyd"/>
    <property type="match status" value="1"/>
</dbReference>
<accession>A0A3B1CMS1</accession>
<feature type="non-terminal residue" evidence="2">
    <location>
        <position position="1"/>
    </location>
</feature>
<dbReference type="EC" id="5.1.3.2" evidence="2"/>
<keyword evidence="2" id="KW-0413">Isomerase</keyword>
<proteinExistence type="predicted"/>
<dbReference type="EMBL" id="UOGG01000157">
    <property type="protein sequence ID" value="VAX31459.1"/>
    <property type="molecule type" value="Genomic_DNA"/>
</dbReference>
<dbReference type="InterPro" id="IPR036291">
    <property type="entry name" value="NAD(P)-bd_dom_sf"/>
</dbReference>
<name>A0A3B1CMS1_9ZZZZ</name>
<evidence type="ECO:0000259" key="1">
    <source>
        <dbReference type="Pfam" id="PF16363"/>
    </source>
</evidence>
<gene>
    <name evidence="2" type="ORF">MNBD_NITROSPINAE05-52</name>
</gene>